<proteinExistence type="predicted"/>
<gene>
    <name evidence="2" type="ORF">Q767_08010</name>
</gene>
<keyword evidence="3" id="KW-1185">Reference proteome</keyword>
<dbReference type="AlphaFoldDB" id="A0A0A2MX85"/>
<dbReference type="EMBL" id="JRLZ01000005">
    <property type="protein sequence ID" value="KGO96186.1"/>
    <property type="molecule type" value="Genomic_DNA"/>
</dbReference>
<evidence type="ECO:0000313" key="2">
    <source>
        <dbReference type="EMBL" id="KGO96186.1"/>
    </source>
</evidence>
<evidence type="ECO:0000313" key="3">
    <source>
        <dbReference type="Proteomes" id="UP000030149"/>
    </source>
</evidence>
<sequence>MPSSEYKGQKLTALVIRKTVPMPNATKPKVPVMTSVATSTAKMMEIPMRMNLSRFPMFAFITIVVLWFVVGLFVFYLNSSK</sequence>
<keyword evidence="1" id="KW-0472">Membrane</keyword>
<reference evidence="3" key="1">
    <citation type="submission" date="2013-09" db="EMBL/GenBank/DDBJ databases">
        <authorList>
            <person name="Zeng Z."/>
            <person name="Chen C."/>
        </authorList>
    </citation>
    <scope>NUCLEOTIDE SEQUENCE [LARGE SCALE GENOMIC DNA]</scope>
    <source>
        <strain evidence="3">DK69</strain>
    </source>
</reference>
<protein>
    <submittedName>
        <fullName evidence="2">Uncharacterized protein</fullName>
    </submittedName>
</protein>
<comment type="caution">
    <text evidence="2">The sequence shown here is derived from an EMBL/GenBank/DDBJ whole genome shotgun (WGS) entry which is preliminary data.</text>
</comment>
<dbReference type="Proteomes" id="UP000030149">
    <property type="component" value="Unassembled WGS sequence"/>
</dbReference>
<accession>A0A0A2MX85</accession>
<reference evidence="2 3" key="2">
    <citation type="journal article" date="2015" name="Stand. Genomic Sci.">
        <title>High quality draft genomic sequence of Flavobacterium enshiense DK69(T) and comparison among Flavobacterium genomes.</title>
        <authorList>
            <person name="Zeng Z."/>
            <person name="Chen C."/>
            <person name="Du H."/>
            <person name="Wang G."/>
            <person name="Li M."/>
        </authorList>
    </citation>
    <scope>NUCLEOTIDE SEQUENCE [LARGE SCALE GENOMIC DNA]</scope>
    <source>
        <strain evidence="2 3">DK69</strain>
    </source>
</reference>
<organism evidence="2 3">
    <name type="scientific">Flavobacterium enshiense DK69</name>
    <dbReference type="NCBI Taxonomy" id="1107311"/>
    <lineage>
        <taxon>Bacteria</taxon>
        <taxon>Pseudomonadati</taxon>
        <taxon>Bacteroidota</taxon>
        <taxon>Flavobacteriia</taxon>
        <taxon>Flavobacteriales</taxon>
        <taxon>Flavobacteriaceae</taxon>
        <taxon>Flavobacterium</taxon>
    </lineage>
</organism>
<feature type="transmembrane region" description="Helical" evidence="1">
    <location>
        <begin position="57"/>
        <end position="77"/>
    </location>
</feature>
<name>A0A0A2MX85_9FLAO</name>
<dbReference type="PATRIC" id="fig|1107311.5.peg.2794"/>
<keyword evidence="1" id="KW-0812">Transmembrane</keyword>
<keyword evidence="1" id="KW-1133">Transmembrane helix</keyword>
<evidence type="ECO:0000256" key="1">
    <source>
        <dbReference type="SAM" id="Phobius"/>
    </source>
</evidence>